<dbReference type="PRINTS" id="PR00081">
    <property type="entry name" value="GDHRDH"/>
</dbReference>
<dbReference type="RefSeq" id="WP_215231671.1">
    <property type="nucleotide sequence ID" value="NZ_CAJRAU010000001.1"/>
</dbReference>
<dbReference type="InterPro" id="IPR020904">
    <property type="entry name" value="Sc_DH/Rdtase_CS"/>
</dbReference>
<dbReference type="EC" id="1.1.1.-" evidence="3"/>
<dbReference type="PROSITE" id="PS00061">
    <property type="entry name" value="ADH_SHORT"/>
    <property type="match status" value="1"/>
</dbReference>
<evidence type="ECO:0000313" key="4">
    <source>
        <dbReference type="Proteomes" id="UP000679725"/>
    </source>
</evidence>
<dbReference type="InterPro" id="IPR036291">
    <property type="entry name" value="NAD(P)-bd_dom_sf"/>
</dbReference>
<sequence length="255" mass="27100">MGVLDGKVIFITGGAAGIGRKCVEAYLAAGASVSVVDSDREALDQLATEFSGFPLAAFAGNVKSADEVKSAIEHTIAVFGNINVIHNNAGIASPSKTLDETSEEEWDDLFAVNLKSVFWTTKYGIELLKQTKGCILNTSSMVAEIGQENHAAYVGTKGGMNALTKAMALDYAPFGIRVNAVCPAGVWTPMLRKWSEEQPDPEFIAQYLNNIHPLGYCPEGDVIADVAVFLVSDAARFVTGCIMPVSGGAELGYKR</sequence>
<dbReference type="Gene3D" id="3.40.50.720">
    <property type="entry name" value="NAD(P)-binding Rossmann-like Domain"/>
    <property type="match status" value="1"/>
</dbReference>
<comment type="caution">
    <text evidence="3">The sequence shown here is derived from an EMBL/GenBank/DDBJ whole genome shotgun (WGS) entry which is preliminary data.</text>
</comment>
<comment type="similarity">
    <text evidence="1">Belongs to the short-chain dehydrogenases/reductases (SDR) family.</text>
</comment>
<dbReference type="EMBL" id="CAJRAU010000001">
    <property type="protein sequence ID" value="CAG5067501.1"/>
    <property type="molecule type" value="Genomic_DNA"/>
</dbReference>
<proteinExistence type="inferred from homology"/>
<dbReference type="PRINTS" id="PR00080">
    <property type="entry name" value="SDRFAMILY"/>
</dbReference>
<dbReference type="SUPFAM" id="SSF51735">
    <property type="entry name" value="NAD(P)-binding Rossmann-fold domains"/>
    <property type="match status" value="1"/>
</dbReference>
<accession>A0ABN7QZY3</accession>
<dbReference type="PANTHER" id="PTHR24321">
    <property type="entry name" value="DEHYDROGENASES, SHORT CHAIN"/>
    <property type="match status" value="1"/>
</dbReference>
<organism evidence="3 4">
    <name type="scientific">Dyadobacter linearis</name>
    <dbReference type="NCBI Taxonomy" id="2823330"/>
    <lineage>
        <taxon>Bacteria</taxon>
        <taxon>Pseudomonadati</taxon>
        <taxon>Bacteroidota</taxon>
        <taxon>Cytophagia</taxon>
        <taxon>Cytophagales</taxon>
        <taxon>Spirosomataceae</taxon>
        <taxon>Dyadobacter</taxon>
    </lineage>
</organism>
<keyword evidence="4" id="KW-1185">Reference proteome</keyword>
<dbReference type="Proteomes" id="UP000679725">
    <property type="component" value="Unassembled WGS sequence"/>
</dbReference>
<reference evidence="3 4" key="1">
    <citation type="submission" date="2021-04" db="EMBL/GenBank/DDBJ databases">
        <authorList>
            <person name="Rodrigo-Torres L."/>
            <person name="Arahal R. D."/>
            <person name="Lucena T."/>
        </authorList>
    </citation>
    <scope>NUCLEOTIDE SEQUENCE [LARGE SCALE GENOMIC DNA]</scope>
    <source>
        <strain evidence="3 4">CECT 9623</strain>
    </source>
</reference>
<keyword evidence="2 3" id="KW-0560">Oxidoreductase</keyword>
<dbReference type="CDD" id="cd05233">
    <property type="entry name" value="SDR_c"/>
    <property type="match status" value="1"/>
</dbReference>
<evidence type="ECO:0000313" key="3">
    <source>
        <dbReference type="EMBL" id="CAG5067501.1"/>
    </source>
</evidence>
<evidence type="ECO:0000256" key="1">
    <source>
        <dbReference type="ARBA" id="ARBA00006484"/>
    </source>
</evidence>
<evidence type="ECO:0000256" key="2">
    <source>
        <dbReference type="ARBA" id="ARBA00023002"/>
    </source>
</evidence>
<gene>
    <name evidence="3" type="primary">linC</name>
    <name evidence="3" type="ORF">DYBT9623_00222</name>
</gene>
<dbReference type="Pfam" id="PF13561">
    <property type="entry name" value="adh_short_C2"/>
    <property type="match status" value="1"/>
</dbReference>
<protein>
    <submittedName>
        <fullName evidence="3">2,5-dichloro-2,5-cyclohexadiene-1,4-diol dehydrogenase</fullName>
        <ecNumber evidence="3">1.1.1.-</ecNumber>
    </submittedName>
</protein>
<dbReference type="PANTHER" id="PTHR24321:SF8">
    <property type="entry name" value="ESTRADIOL 17-BETA-DEHYDROGENASE 8-RELATED"/>
    <property type="match status" value="1"/>
</dbReference>
<dbReference type="GO" id="GO:0016491">
    <property type="term" value="F:oxidoreductase activity"/>
    <property type="evidence" value="ECO:0007669"/>
    <property type="project" value="UniProtKB-KW"/>
</dbReference>
<name>A0ABN7QZY3_9BACT</name>
<dbReference type="InterPro" id="IPR002347">
    <property type="entry name" value="SDR_fam"/>
</dbReference>